<evidence type="ECO:0000313" key="3">
    <source>
        <dbReference type="Proteomes" id="UP001623660"/>
    </source>
</evidence>
<dbReference type="InterPro" id="IPR038501">
    <property type="entry name" value="Spore_GerAC_C_sf"/>
</dbReference>
<proteinExistence type="predicted"/>
<name>A0ABW8SL71_9CLOT</name>
<reference evidence="2 3" key="1">
    <citation type="submission" date="2024-11" db="EMBL/GenBank/DDBJ databases">
        <authorList>
            <person name="Heng Y.C."/>
            <person name="Lim A.C.H."/>
            <person name="Lee J.K.Y."/>
            <person name="Kittelmann S."/>
        </authorList>
    </citation>
    <scope>NUCLEOTIDE SEQUENCE [LARGE SCALE GENOMIC DNA]</scope>
    <source>
        <strain evidence="2 3">WILCCON 0269</strain>
    </source>
</reference>
<dbReference type="EMBL" id="JBJHZX010000021">
    <property type="protein sequence ID" value="MFL0196777.1"/>
    <property type="molecule type" value="Genomic_DNA"/>
</dbReference>
<evidence type="ECO:0000259" key="1">
    <source>
        <dbReference type="Pfam" id="PF05504"/>
    </source>
</evidence>
<gene>
    <name evidence="2" type="ORF">ACJDU8_14605</name>
</gene>
<evidence type="ECO:0000313" key="2">
    <source>
        <dbReference type="EMBL" id="MFL0196777.1"/>
    </source>
</evidence>
<protein>
    <submittedName>
        <fullName evidence="2">Ger(X)C family spore germination C-terminal domain-containing protein</fullName>
    </submittedName>
</protein>
<dbReference type="RefSeq" id="WP_406792884.1">
    <property type="nucleotide sequence ID" value="NZ_JBJHZX010000021.1"/>
</dbReference>
<accession>A0ABW8SL71</accession>
<organism evidence="2 3">
    <name type="scientific">Candidatus Clostridium eludens</name>
    <dbReference type="NCBI Taxonomy" id="3381663"/>
    <lineage>
        <taxon>Bacteria</taxon>
        <taxon>Bacillati</taxon>
        <taxon>Bacillota</taxon>
        <taxon>Clostridia</taxon>
        <taxon>Eubacteriales</taxon>
        <taxon>Clostridiaceae</taxon>
        <taxon>Clostridium</taxon>
    </lineage>
</organism>
<dbReference type="Proteomes" id="UP001623660">
    <property type="component" value="Unassembled WGS sequence"/>
</dbReference>
<feature type="domain" description="Spore germination GerAC-like C-terminal" evidence="1">
    <location>
        <begin position="2"/>
        <end position="58"/>
    </location>
</feature>
<keyword evidence="3" id="KW-1185">Reference proteome</keyword>
<dbReference type="InterPro" id="IPR046953">
    <property type="entry name" value="Spore_GerAC-like_C"/>
</dbReference>
<sequence>MDNTISKCISLNCEVFNFGEFAAMKFLTMKEFEAYNWKSHFKDVKVTADIDFTIGRTGTLISTSQIISTGGERKNNVCTNNFFIDNFNLSF</sequence>
<comment type="caution">
    <text evidence="2">The sequence shown here is derived from an EMBL/GenBank/DDBJ whole genome shotgun (WGS) entry which is preliminary data.</text>
</comment>
<dbReference type="Gene3D" id="3.30.300.210">
    <property type="entry name" value="Nutrient germinant receptor protein C, domain 3"/>
    <property type="match status" value="1"/>
</dbReference>
<dbReference type="Pfam" id="PF05504">
    <property type="entry name" value="Spore_GerAC"/>
    <property type="match status" value="1"/>
</dbReference>